<reference evidence="1 2" key="1">
    <citation type="submission" date="2019-04" db="EMBL/GenBank/DDBJ databases">
        <title>Complete genome sequence of Pantoea bacteriophage vB_PagS_AAS21.</title>
        <authorList>
            <person name="Truncaite L."/>
            <person name="Simoliuniene M."/>
            <person name="Zajanckauskaite A."/>
            <person name="Meskys R."/>
            <person name="Simoliunas E."/>
        </authorList>
    </citation>
    <scope>NUCLEOTIDE SEQUENCE [LARGE SCALE GENOMIC DNA]</scope>
</reference>
<evidence type="ECO:0000313" key="1">
    <source>
        <dbReference type="EMBL" id="QCW23801.1"/>
    </source>
</evidence>
<evidence type="ECO:0000313" key="2">
    <source>
        <dbReference type="Proteomes" id="UP000308921"/>
    </source>
</evidence>
<organism evidence="1 2">
    <name type="scientific">Pantoea phage vB_PagS_AAS21</name>
    <dbReference type="NCBI Taxonomy" id="2575261"/>
    <lineage>
        <taxon>Viruses</taxon>
        <taxon>Duplodnaviria</taxon>
        <taxon>Heunggongvirae</taxon>
        <taxon>Uroviricota</taxon>
        <taxon>Caudoviricetes</taxon>
        <taxon>Demerecviridae</taxon>
        <taxon>Keyvirus</taxon>
        <taxon>Keyvirus AAS21</taxon>
    </lineage>
</organism>
<keyword evidence="2" id="KW-1185">Reference proteome</keyword>
<accession>A0A4Y5P1F1</accession>
<proteinExistence type="predicted"/>
<dbReference type="Proteomes" id="UP000308921">
    <property type="component" value="Segment"/>
</dbReference>
<protein>
    <submittedName>
        <fullName evidence="1">Uncharacterized protein</fullName>
    </submittedName>
</protein>
<dbReference type="EMBL" id="MK770119">
    <property type="protein sequence ID" value="QCW23801.1"/>
    <property type="molecule type" value="Genomic_DNA"/>
</dbReference>
<sequence length="49" mass="6182">MLSEEMIREEYHNLKRSLYLCVTKEEREEVQAQMYDMLYSYRFLQDQIK</sequence>
<name>A0A4Y5P1F1_9CAUD</name>
<gene>
    <name evidence="1" type="ORF">AAS21_gp063</name>
</gene>